<dbReference type="Pfam" id="PF05635">
    <property type="entry name" value="23S_rRNA_IVP"/>
    <property type="match status" value="1"/>
</dbReference>
<reference evidence="1 2" key="1">
    <citation type="submission" date="2024-04" db="EMBL/GenBank/DDBJ databases">
        <title>Okeanomitos corallinicola gen. &amp; sp. nov. (Nostocales, Cyanobacteria), a new toxic marine heterocyst-forming cyanobacterium from a coral reef.</title>
        <authorList>
            <person name="Li H."/>
            <person name="Li R."/>
            <person name="Kang J."/>
            <person name="Hii K.S."/>
            <person name="Mohamed H.F."/>
            <person name="Xu X."/>
            <person name="Luo Z."/>
        </authorList>
    </citation>
    <scope>NUCLEOTIDE SEQUENCE [LARGE SCALE GENOMIC DNA]</scope>
    <source>
        <strain evidence="1 2">TIOX110</strain>
    </source>
</reference>
<protein>
    <submittedName>
        <fullName evidence="1">Four helix bundle protein</fullName>
    </submittedName>
</protein>
<dbReference type="CDD" id="cd16377">
    <property type="entry name" value="23S_rRNA_IVP_like"/>
    <property type="match status" value="1"/>
</dbReference>
<proteinExistence type="predicted"/>
<evidence type="ECO:0000313" key="2">
    <source>
        <dbReference type="Proteomes" id="UP001483337"/>
    </source>
</evidence>
<dbReference type="Gene3D" id="1.20.1440.60">
    <property type="entry name" value="23S rRNA-intervening sequence"/>
    <property type="match status" value="1"/>
</dbReference>
<dbReference type="EMBL" id="CP150886">
    <property type="protein sequence ID" value="WZB89506.1"/>
    <property type="molecule type" value="Genomic_DNA"/>
</dbReference>
<dbReference type="RefSeq" id="WP_353932404.1">
    <property type="nucleotide sequence ID" value="NZ_CP150886.1"/>
</dbReference>
<keyword evidence="2" id="KW-1185">Reference proteome</keyword>
<dbReference type="InterPro" id="IPR012657">
    <property type="entry name" value="23S_rRNA-intervening_sequence"/>
</dbReference>
<dbReference type="PANTHER" id="PTHR38471:SF2">
    <property type="entry name" value="FOUR HELIX BUNDLE PROTEIN"/>
    <property type="match status" value="1"/>
</dbReference>
<sequence length="138" mass="15745">MTGDREEVRSEEEDFFMKIESHRDLIVWQKSMDMVVQVYQLSGLFPNTEIYRLTSQITRAAASVPANIAEGHARGTNKNDFAHFLSIAKGSLMETETFLMLAVRLNYLTSEQANPTLSLIIEISKMLTSLRYRILNTP</sequence>
<dbReference type="NCBIfam" id="TIGR02436">
    <property type="entry name" value="four helix bundle protein"/>
    <property type="match status" value="1"/>
</dbReference>
<dbReference type="Proteomes" id="UP001483337">
    <property type="component" value="Chromosome"/>
</dbReference>
<dbReference type="InterPro" id="IPR036583">
    <property type="entry name" value="23S_rRNA_IVS_sf"/>
</dbReference>
<dbReference type="PANTHER" id="PTHR38471">
    <property type="entry name" value="FOUR HELIX BUNDLE PROTEIN"/>
    <property type="match status" value="1"/>
</dbReference>
<dbReference type="SUPFAM" id="SSF158446">
    <property type="entry name" value="IVS-encoded protein-like"/>
    <property type="match status" value="1"/>
</dbReference>
<evidence type="ECO:0000313" key="1">
    <source>
        <dbReference type="EMBL" id="WZB89506.1"/>
    </source>
</evidence>
<organism evidence="1 2">
    <name type="scientific">Okeanomitos corallinicola TIOX110</name>
    <dbReference type="NCBI Taxonomy" id="3133117"/>
    <lineage>
        <taxon>Bacteria</taxon>
        <taxon>Bacillati</taxon>
        <taxon>Cyanobacteriota</taxon>
        <taxon>Cyanophyceae</taxon>
        <taxon>Nostocales</taxon>
        <taxon>Aphanizomenonaceae</taxon>
        <taxon>Okeanomitos</taxon>
    </lineage>
</organism>
<name>A0ABZ2UWY1_9CYAN</name>
<gene>
    <name evidence="1" type="ORF">WJM97_07430</name>
</gene>
<accession>A0ABZ2UWY1</accession>